<dbReference type="Pfam" id="PF02836">
    <property type="entry name" value="Glyco_hydro_2_C"/>
    <property type="match status" value="1"/>
</dbReference>
<dbReference type="FunFam" id="2.60.120.260:FF:000060">
    <property type="entry name" value="Probable beta-mannosidase"/>
    <property type="match status" value="1"/>
</dbReference>
<keyword evidence="11" id="KW-0325">Glycoprotein</keyword>
<comment type="catalytic activity">
    <reaction evidence="1">
        <text>Hydrolysis of terminal, non-reducing beta-D-mannose residues in beta-D-mannosides.</text>
        <dbReference type="EC" id="3.2.1.25"/>
    </reaction>
</comment>
<dbReference type="eggNOG" id="KOG2230">
    <property type="taxonomic scope" value="Eukaryota"/>
</dbReference>
<keyword evidence="9" id="KW-0378">Hydrolase</keyword>
<name>H2YWC4_CIOSA</name>
<dbReference type="InterPro" id="IPR006103">
    <property type="entry name" value="Glyco_hydro_2_cat"/>
</dbReference>
<dbReference type="Proteomes" id="UP000007875">
    <property type="component" value="Unassembled WGS sequence"/>
</dbReference>
<dbReference type="InterPro" id="IPR036156">
    <property type="entry name" value="Beta-gal/glucu_dom_sf"/>
</dbReference>
<evidence type="ECO:0000256" key="5">
    <source>
        <dbReference type="ARBA" id="ARBA00011245"/>
    </source>
</evidence>
<keyword evidence="10" id="KW-1015">Disulfide bond</keyword>
<dbReference type="Pfam" id="PF17753">
    <property type="entry name" value="Ig_mannosidase"/>
    <property type="match status" value="1"/>
</dbReference>
<dbReference type="SUPFAM" id="SSF51445">
    <property type="entry name" value="(Trans)glycosidases"/>
    <property type="match status" value="1"/>
</dbReference>
<dbReference type="InterPro" id="IPR013783">
    <property type="entry name" value="Ig-like_fold"/>
</dbReference>
<protein>
    <recommendedName>
        <fullName evidence="7">Beta-mannosidase</fullName>
        <ecNumber evidence="6">3.2.1.25</ecNumber>
    </recommendedName>
    <alternativeName>
        <fullName evidence="14">Lysosomal beta A mannosidase</fullName>
    </alternativeName>
    <alternativeName>
        <fullName evidence="15">Mannanase</fullName>
    </alternativeName>
</protein>
<dbReference type="Gene3D" id="3.20.20.80">
    <property type="entry name" value="Glycosidases"/>
    <property type="match status" value="1"/>
</dbReference>
<keyword evidence="20" id="KW-1185">Reference proteome</keyword>
<reference evidence="19" key="2">
    <citation type="submission" date="2025-08" db="UniProtKB">
        <authorList>
            <consortium name="Ensembl"/>
        </authorList>
    </citation>
    <scope>IDENTIFICATION</scope>
</reference>
<feature type="domain" description="Glycoside hydrolase family 2 catalytic" evidence="16">
    <location>
        <begin position="382"/>
        <end position="530"/>
    </location>
</feature>
<proteinExistence type="inferred from homology"/>
<evidence type="ECO:0000256" key="3">
    <source>
        <dbReference type="ARBA" id="ARBA00004371"/>
    </source>
</evidence>
<dbReference type="SUPFAM" id="SSF49785">
    <property type="entry name" value="Galactose-binding domain-like"/>
    <property type="match status" value="1"/>
</dbReference>
<feature type="domain" description="Beta-mannosidase Ig-fold" evidence="17">
    <location>
        <begin position="758"/>
        <end position="838"/>
    </location>
</feature>
<evidence type="ECO:0000256" key="8">
    <source>
        <dbReference type="ARBA" id="ARBA00022729"/>
    </source>
</evidence>
<dbReference type="EC" id="3.2.1.25" evidence="6"/>
<dbReference type="InterPro" id="IPR008979">
    <property type="entry name" value="Galactose-bd-like_sf"/>
</dbReference>
<dbReference type="Gene3D" id="2.60.40.10">
    <property type="entry name" value="Immunoglobulins"/>
    <property type="match status" value="2"/>
</dbReference>
<sequence>PATVPGCVHTDWFQGKSHTDDPYYRFNDDNLKWIAESNWSYTRTFQVDNEVMAQREQWLVMEGIDTFADVILNGKTIGRTINMFLTYRFNVTEILQKHFNMLVVGFTSAVSKSKQCYSDLPYTVPPICPPDVQHGFCHINVIRKEQCSFSWDWGPGFATQGIWKPIYLSAFNTSTLIGASALYNWETSQMQFDLKLQTSITSGLLSGNFSIEIKGLEIHKIFTNITFPKTQDGISSLKLSIDLKSTDFKRWWPNGYGPQTLYNVSIHHNSSTFETSSRNFRFGFRKVELVQEPIPGSTGLSFYFRINDVPVFAKGANWIPADSFKSRITTERFENLLGSARDAHMNMLRVWGGGVYERQPGCTKIADEYGIMLWQDFMFACAMYPANKDFLANVTQEVETQVERLKHHPSIVIWAGNNENEAALATNWYNTSSHFARYKTDYVALYADTIMPIVQKLDPSRPFLTSSPTNGVESAKEGYVAKNPYSDYYGDVHYYNYNDNCLDWTKFPKTRFASEYGFQSWPSFEAIQQVSEPQDWTITSNWSEHRNHHGSGNQEMLSQISMHFQIPDSSNCTEDFINTIYLTQVVMQGLCYKAQTEFYRRARNHLFKGAGHTMGALYWQLNDIWEAPTWSSTEYGGKWKAVHYFASEFFAPVALSAFDNDTVLEVYSVSDMGGVINDTVIVTIRTWSGFTPVGAFSQPVSIPVHSASNLFQESIGSLLHYGNCPYKLCVISLIQADERLVFPVTHFFPVPFKTIDGLADPNIKSVVKVSENEFLLSLNADSPALFVWLEASGIKGRFSENAFVMYRPDFNITFFSWTNDLTPERLMAALTVRSYNDIH</sequence>
<dbReference type="GO" id="GO:0005975">
    <property type="term" value="P:carbohydrate metabolic process"/>
    <property type="evidence" value="ECO:0007669"/>
    <property type="project" value="InterPro"/>
</dbReference>
<evidence type="ECO:0000256" key="6">
    <source>
        <dbReference type="ARBA" id="ARBA00012754"/>
    </source>
</evidence>
<comment type="subunit">
    <text evidence="5">Monomer.</text>
</comment>
<dbReference type="FunFam" id="3.20.20.80:FF:000035">
    <property type="entry name" value="Mannosidase beta"/>
    <property type="match status" value="1"/>
</dbReference>
<dbReference type="InterPro" id="IPR050887">
    <property type="entry name" value="Beta-mannosidase_GH2"/>
</dbReference>
<dbReference type="Pfam" id="PF22666">
    <property type="entry name" value="Glyco_hydro_2_N2"/>
    <property type="match status" value="1"/>
</dbReference>
<evidence type="ECO:0000259" key="18">
    <source>
        <dbReference type="Pfam" id="PF22666"/>
    </source>
</evidence>
<dbReference type="OMA" id="KRQWKGP"/>
<evidence type="ECO:0000256" key="13">
    <source>
        <dbReference type="ARBA" id="ARBA00023295"/>
    </source>
</evidence>
<evidence type="ECO:0000259" key="16">
    <source>
        <dbReference type="Pfam" id="PF02836"/>
    </source>
</evidence>
<dbReference type="STRING" id="51511.ENSCSAVP00000009635"/>
<evidence type="ECO:0000256" key="10">
    <source>
        <dbReference type="ARBA" id="ARBA00023157"/>
    </source>
</evidence>
<evidence type="ECO:0000256" key="9">
    <source>
        <dbReference type="ARBA" id="ARBA00022801"/>
    </source>
</evidence>
<evidence type="ECO:0000259" key="17">
    <source>
        <dbReference type="Pfam" id="PF17753"/>
    </source>
</evidence>
<evidence type="ECO:0000256" key="7">
    <source>
        <dbReference type="ARBA" id="ARBA00015707"/>
    </source>
</evidence>
<dbReference type="InterPro" id="IPR054593">
    <property type="entry name" value="Beta-mannosidase-like_N2"/>
</dbReference>
<dbReference type="GO" id="GO:0006516">
    <property type="term" value="P:glycoprotein catabolic process"/>
    <property type="evidence" value="ECO:0007669"/>
    <property type="project" value="TreeGrafter"/>
</dbReference>
<comment type="subcellular location">
    <subcellularLocation>
        <location evidence="3">Lysosome</location>
    </subcellularLocation>
</comment>
<dbReference type="PANTHER" id="PTHR43730">
    <property type="entry name" value="BETA-MANNOSIDASE"/>
    <property type="match status" value="1"/>
</dbReference>
<dbReference type="PANTHER" id="PTHR43730:SF1">
    <property type="entry name" value="BETA-MANNOSIDASE"/>
    <property type="match status" value="1"/>
</dbReference>
<evidence type="ECO:0000256" key="2">
    <source>
        <dbReference type="ARBA" id="ARBA00003150"/>
    </source>
</evidence>
<keyword evidence="8" id="KW-0732">Signal</keyword>
<keyword evidence="13" id="KW-0326">Glycosidase</keyword>
<dbReference type="GO" id="GO:0005764">
    <property type="term" value="C:lysosome"/>
    <property type="evidence" value="ECO:0007669"/>
    <property type="project" value="UniProtKB-SubCell"/>
</dbReference>
<comment type="function">
    <text evidence="2">Exoglycosidase that cleaves the single beta-linked mannose residue from the non-reducing end of all N-linked glycoprotein oligosaccharides.</text>
</comment>
<evidence type="ECO:0000313" key="20">
    <source>
        <dbReference type="Proteomes" id="UP000007875"/>
    </source>
</evidence>
<evidence type="ECO:0000256" key="15">
    <source>
        <dbReference type="ARBA" id="ARBA00033445"/>
    </source>
</evidence>
<keyword evidence="12" id="KW-0458">Lysosome</keyword>
<dbReference type="InParanoid" id="H2YWC4"/>
<organism evidence="19 20">
    <name type="scientific">Ciona savignyi</name>
    <name type="common">Pacific transparent sea squirt</name>
    <dbReference type="NCBI Taxonomy" id="51511"/>
    <lineage>
        <taxon>Eukaryota</taxon>
        <taxon>Metazoa</taxon>
        <taxon>Chordata</taxon>
        <taxon>Tunicata</taxon>
        <taxon>Ascidiacea</taxon>
        <taxon>Phlebobranchia</taxon>
        <taxon>Cionidae</taxon>
        <taxon>Ciona</taxon>
    </lineage>
</organism>
<evidence type="ECO:0000256" key="1">
    <source>
        <dbReference type="ARBA" id="ARBA00000829"/>
    </source>
</evidence>
<dbReference type="AlphaFoldDB" id="H2YWC4"/>
<dbReference type="GO" id="GO:0004567">
    <property type="term" value="F:beta-mannosidase activity"/>
    <property type="evidence" value="ECO:0007669"/>
    <property type="project" value="UniProtKB-EC"/>
</dbReference>
<feature type="domain" description="Beta-mannosidase-like galactose-binding" evidence="18">
    <location>
        <begin position="1"/>
        <end position="164"/>
    </location>
</feature>
<evidence type="ECO:0000256" key="12">
    <source>
        <dbReference type="ARBA" id="ARBA00023228"/>
    </source>
</evidence>
<evidence type="ECO:0000313" key="19">
    <source>
        <dbReference type="Ensembl" id="ENSCSAVP00000009635.1"/>
    </source>
</evidence>
<dbReference type="SUPFAM" id="SSF49303">
    <property type="entry name" value="beta-Galactosidase/glucuronidase domain"/>
    <property type="match status" value="2"/>
</dbReference>
<evidence type="ECO:0000256" key="11">
    <source>
        <dbReference type="ARBA" id="ARBA00023180"/>
    </source>
</evidence>
<dbReference type="GeneTree" id="ENSGT00390000001670"/>
<accession>H2YWC4</accession>
<reference evidence="20" key="1">
    <citation type="submission" date="2003-08" db="EMBL/GenBank/DDBJ databases">
        <authorList>
            <person name="Birren B."/>
            <person name="Nusbaum C."/>
            <person name="Abebe A."/>
            <person name="Abouelleil A."/>
            <person name="Adekoya E."/>
            <person name="Ait-zahra M."/>
            <person name="Allen N."/>
            <person name="Allen T."/>
            <person name="An P."/>
            <person name="Anderson M."/>
            <person name="Anderson S."/>
            <person name="Arachchi H."/>
            <person name="Armbruster J."/>
            <person name="Bachantsang P."/>
            <person name="Baldwin J."/>
            <person name="Barry A."/>
            <person name="Bayul T."/>
            <person name="Blitshsteyn B."/>
            <person name="Bloom T."/>
            <person name="Blye J."/>
            <person name="Boguslavskiy L."/>
            <person name="Borowsky M."/>
            <person name="Boukhgalter B."/>
            <person name="Brunache A."/>
            <person name="Butler J."/>
            <person name="Calixte N."/>
            <person name="Calvo S."/>
            <person name="Camarata J."/>
            <person name="Campo K."/>
            <person name="Chang J."/>
            <person name="Cheshatsang Y."/>
            <person name="Citroen M."/>
            <person name="Collymore A."/>
            <person name="Considine T."/>
            <person name="Cook A."/>
            <person name="Cooke P."/>
            <person name="Corum B."/>
            <person name="Cuomo C."/>
            <person name="David R."/>
            <person name="Dawoe T."/>
            <person name="Degray S."/>
            <person name="Dodge S."/>
            <person name="Dooley K."/>
            <person name="Dorje P."/>
            <person name="Dorjee K."/>
            <person name="Dorris L."/>
            <person name="Duffey N."/>
            <person name="Dupes A."/>
            <person name="Elkins T."/>
            <person name="Engels R."/>
            <person name="Erickson J."/>
            <person name="Farina A."/>
            <person name="Faro S."/>
            <person name="Ferreira P."/>
            <person name="Fischer H."/>
            <person name="Fitzgerald M."/>
            <person name="Foley K."/>
            <person name="Gage D."/>
            <person name="Galagan J."/>
            <person name="Gearin G."/>
            <person name="Gnerre S."/>
            <person name="Gnirke A."/>
            <person name="Goyette A."/>
            <person name="Graham J."/>
            <person name="Grandbois E."/>
            <person name="Gyaltsen K."/>
            <person name="Hafez N."/>
            <person name="Hagopian D."/>
            <person name="Hagos B."/>
            <person name="Hall J."/>
            <person name="Hatcher B."/>
            <person name="Heller A."/>
            <person name="Higgins H."/>
            <person name="Honan T."/>
            <person name="Horn A."/>
            <person name="Houde N."/>
            <person name="Hughes L."/>
            <person name="Hulme W."/>
            <person name="Husby E."/>
            <person name="Iliev I."/>
            <person name="Jaffe D."/>
            <person name="Jones C."/>
            <person name="Kamal M."/>
            <person name="Kamat A."/>
            <person name="Kamvysselis M."/>
            <person name="Karlsson E."/>
            <person name="Kells C."/>
            <person name="Kieu A."/>
            <person name="Kisner P."/>
            <person name="Kodira C."/>
            <person name="Kulbokas E."/>
            <person name="Labutti K."/>
            <person name="Lama D."/>
            <person name="Landers T."/>
            <person name="Leger J."/>
            <person name="Levine S."/>
            <person name="Lewis D."/>
            <person name="Lewis T."/>
            <person name="Lindblad-toh K."/>
            <person name="Liu X."/>
            <person name="Lokyitsang T."/>
            <person name="Lokyitsang Y."/>
            <person name="Lucien O."/>
            <person name="Lui A."/>
            <person name="Ma L.J."/>
            <person name="Mabbitt R."/>
            <person name="Macdonald J."/>
            <person name="Maclean C."/>
            <person name="Major J."/>
            <person name="Manning J."/>
            <person name="Marabella R."/>
            <person name="Maru K."/>
            <person name="Matthews C."/>
            <person name="Mauceli E."/>
            <person name="Mccarthy M."/>
            <person name="Mcdonough S."/>
            <person name="Mcghee T."/>
            <person name="Meldrim J."/>
            <person name="Meneus L."/>
            <person name="Mesirov J."/>
            <person name="Mihalev A."/>
            <person name="Mihova T."/>
            <person name="Mikkelsen T."/>
            <person name="Mlenga V."/>
            <person name="Moru K."/>
            <person name="Mozes J."/>
            <person name="Mulrain L."/>
            <person name="Munson G."/>
            <person name="Naylor J."/>
            <person name="Newes C."/>
            <person name="Nguyen C."/>
            <person name="Nguyen N."/>
            <person name="Nguyen T."/>
            <person name="Nicol R."/>
            <person name="Nielsen C."/>
            <person name="Nizzari M."/>
            <person name="Norbu C."/>
            <person name="Norbu N."/>
            <person name="O'donnell P."/>
            <person name="Okoawo O."/>
            <person name="O'leary S."/>
            <person name="Omotosho B."/>
            <person name="O'neill K."/>
            <person name="Osman S."/>
            <person name="Parker S."/>
            <person name="Perrin D."/>
            <person name="Phunkhang P."/>
            <person name="Piqani B."/>
            <person name="Purcell S."/>
            <person name="Rachupka T."/>
            <person name="Ramasamy U."/>
            <person name="Rameau R."/>
            <person name="Ray V."/>
            <person name="Raymond C."/>
            <person name="Retta R."/>
            <person name="Richardson S."/>
            <person name="Rise C."/>
            <person name="Rodriguez J."/>
            <person name="Rogers J."/>
            <person name="Rogov P."/>
            <person name="Rutman M."/>
            <person name="Schupbach R."/>
            <person name="Seaman C."/>
            <person name="Settipalli S."/>
            <person name="Sharpe T."/>
            <person name="Sheridan J."/>
            <person name="Sherpa N."/>
            <person name="Shi J."/>
            <person name="Smirnov S."/>
            <person name="Smith C."/>
            <person name="Sougnez C."/>
            <person name="Spencer B."/>
            <person name="Stalker J."/>
            <person name="Stange-thomann N."/>
            <person name="Stavropoulos S."/>
            <person name="Stetson K."/>
            <person name="Stone C."/>
            <person name="Stone S."/>
            <person name="Stubbs M."/>
            <person name="Talamas J."/>
            <person name="Tchuinga P."/>
            <person name="Tenzing P."/>
            <person name="Tesfaye S."/>
            <person name="Theodore J."/>
            <person name="Thoulutsang Y."/>
            <person name="Topham K."/>
            <person name="Towey S."/>
            <person name="Tsamla T."/>
            <person name="Tsomo N."/>
            <person name="Vallee D."/>
            <person name="Vassiliev H."/>
            <person name="Venkataraman V."/>
            <person name="Vinson J."/>
            <person name="Vo A."/>
            <person name="Wade C."/>
            <person name="Wang S."/>
            <person name="Wangchuk T."/>
            <person name="Wangdi T."/>
            <person name="Whittaker C."/>
            <person name="Wilkinson J."/>
            <person name="Wu Y."/>
            <person name="Wyman D."/>
            <person name="Yadav S."/>
            <person name="Yang S."/>
            <person name="Yang X."/>
            <person name="Yeager S."/>
            <person name="Yee E."/>
            <person name="Young G."/>
            <person name="Zainoun J."/>
            <person name="Zembeck L."/>
            <person name="Zimmer A."/>
            <person name="Zody M."/>
            <person name="Lander E."/>
        </authorList>
    </citation>
    <scope>NUCLEOTIDE SEQUENCE [LARGE SCALE GENOMIC DNA]</scope>
</reference>
<evidence type="ECO:0000256" key="4">
    <source>
        <dbReference type="ARBA" id="ARBA00007401"/>
    </source>
</evidence>
<dbReference type="Ensembl" id="ENSCSAVT00000009753.1">
    <property type="protein sequence ID" value="ENSCSAVP00000009635.1"/>
    <property type="gene ID" value="ENSCSAVG00000005656.1"/>
</dbReference>
<dbReference type="InterPro" id="IPR041625">
    <property type="entry name" value="Beta-mannosidase_Ig"/>
</dbReference>
<dbReference type="InterPro" id="IPR017853">
    <property type="entry name" value="GH"/>
</dbReference>
<comment type="similarity">
    <text evidence="4">Belongs to the glycosyl hydrolase 2 family.</text>
</comment>
<dbReference type="Gene3D" id="2.60.120.260">
    <property type="entry name" value="Galactose-binding domain-like"/>
    <property type="match status" value="1"/>
</dbReference>
<evidence type="ECO:0000256" key="14">
    <source>
        <dbReference type="ARBA" id="ARBA00032581"/>
    </source>
</evidence>
<reference evidence="19" key="3">
    <citation type="submission" date="2025-09" db="UniProtKB">
        <authorList>
            <consortium name="Ensembl"/>
        </authorList>
    </citation>
    <scope>IDENTIFICATION</scope>
</reference>